<dbReference type="Proteomes" id="UP001304847">
    <property type="component" value="Unassembled WGS sequence"/>
</dbReference>
<proteinExistence type="predicted"/>
<name>A0ABU5WAR4_AERCA</name>
<dbReference type="RefSeq" id="WP_323580947.1">
    <property type="nucleotide sequence ID" value="NZ_JAYGOJ010000155.1"/>
</dbReference>
<gene>
    <name evidence="1" type="ORF">VCX44_19905</name>
</gene>
<evidence type="ECO:0000313" key="2">
    <source>
        <dbReference type="Proteomes" id="UP001304847"/>
    </source>
</evidence>
<comment type="caution">
    <text evidence="1">The sequence shown here is derived from an EMBL/GenBank/DDBJ whole genome shotgun (WGS) entry which is preliminary data.</text>
</comment>
<reference evidence="1 2" key="1">
    <citation type="submission" date="2023-12" db="EMBL/GenBank/DDBJ databases">
        <title>Characterization of antibiotic resistance in Aeromonas spp. in hospital effluent.</title>
        <authorList>
            <person name="Negoseki B.R.S."/>
            <person name="Krul D."/>
            <person name="Siqueira A.C."/>
            <person name="Almeida M."/>
            <person name="Mesa D."/>
            <person name="Conte D."/>
            <person name="Dalla-Costa L.M."/>
        </authorList>
    </citation>
    <scope>NUCLEOTIDE SEQUENCE [LARGE SCALE GENOMIC DNA]</scope>
    <source>
        <strain evidence="1 2">36v</strain>
    </source>
</reference>
<organism evidence="1 2">
    <name type="scientific">Aeromonas caviae</name>
    <name type="common">Aeromonas punctata</name>
    <dbReference type="NCBI Taxonomy" id="648"/>
    <lineage>
        <taxon>Bacteria</taxon>
        <taxon>Pseudomonadati</taxon>
        <taxon>Pseudomonadota</taxon>
        <taxon>Gammaproteobacteria</taxon>
        <taxon>Aeromonadales</taxon>
        <taxon>Aeromonadaceae</taxon>
        <taxon>Aeromonas</taxon>
    </lineage>
</organism>
<sequence length="411" mass="47417">MSQEMLIGQILRALANHSELITHAYTQGRVQTESSTNIQLLVNSGLLQGNTSDGFRLVAPLRDMLDLVIQREKRRIKALDVAAWREQVIHLVEQYTNALQEDRHDDAQFHFQSLRDEIYTLSDSMSDQTHLLGLKLENEFGYVSTMAEKRRENAQLLKQAERLMDAMSIVSHDDLDEWGASHFELRQLLNSELDRHIFAAHERLNLILPRLRHKLFGQSIPDQQTALVKKWQSYLFRHPEYVPERPVDIKLPDYQHTALNTIAAEDDQILLQPNIGLHSEDVCSVIAARISQKEYREKSPSVIEVNKKEAVSIEPSAKTQRLTIPSEFQKLVKIFISTMPQGKTVSALNFLQTQDSVLKPRDWLLGLHIWTRQDLLRSRLSKRLHVTPILRPEEIGLGNLFISDYEFILND</sequence>
<keyword evidence="2" id="KW-1185">Reference proteome</keyword>
<dbReference type="EMBL" id="JAYGOJ010000155">
    <property type="protein sequence ID" value="MEA9438003.1"/>
    <property type="molecule type" value="Genomic_DNA"/>
</dbReference>
<protein>
    <submittedName>
        <fullName evidence="1">Uncharacterized protein</fullName>
    </submittedName>
</protein>
<accession>A0ABU5WAR4</accession>
<evidence type="ECO:0000313" key="1">
    <source>
        <dbReference type="EMBL" id="MEA9438003.1"/>
    </source>
</evidence>